<evidence type="ECO:0000256" key="1">
    <source>
        <dbReference type="SAM" id="Phobius"/>
    </source>
</evidence>
<sequence length="156" mass="17945">MFSAIPTVWIVLIIILIILIGLTVALYFFGKRMEKRQAEQEEQLEAAKQSISMLIIDKKRLKLKESGLPEQIIAQTPWYAKRSRVPIVKAKVGPRIMTLIADERLFDDIPVKKEVKATVSGLYITGVRGLHGRIERNVEKKKGLRAWLLRRANRNR</sequence>
<dbReference type="RefSeq" id="WP_006905763.1">
    <property type="nucleotide sequence ID" value="NZ_GG665866.1"/>
</dbReference>
<dbReference type="AlphaFoldDB" id="C4G9S8"/>
<dbReference type="STRING" id="626523.GCWU000342_00733"/>
<organism evidence="2 3">
    <name type="scientific">Shuttleworthella satelles DSM 14600</name>
    <dbReference type="NCBI Taxonomy" id="626523"/>
    <lineage>
        <taxon>Bacteria</taxon>
        <taxon>Bacillati</taxon>
        <taxon>Bacillota</taxon>
        <taxon>Clostridia</taxon>
        <taxon>Lachnospirales</taxon>
        <taxon>Lachnospiraceae</taxon>
        <taxon>Shuttleworthella</taxon>
    </lineage>
</organism>
<reference evidence="2" key="1">
    <citation type="submission" date="2009-04" db="EMBL/GenBank/DDBJ databases">
        <authorList>
            <person name="Weinstock G."/>
            <person name="Sodergren E."/>
            <person name="Clifton S."/>
            <person name="Fulton L."/>
            <person name="Fulton B."/>
            <person name="Courtney L."/>
            <person name="Fronick C."/>
            <person name="Harrison M."/>
            <person name="Strong C."/>
            <person name="Farmer C."/>
            <person name="Delahaunty K."/>
            <person name="Markovic C."/>
            <person name="Hall O."/>
            <person name="Minx P."/>
            <person name="Tomlinson C."/>
            <person name="Mitreva M."/>
            <person name="Nelson J."/>
            <person name="Hou S."/>
            <person name="Wollam A."/>
            <person name="Pepin K.H."/>
            <person name="Johnson M."/>
            <person name="Bhonagiri V."/>
            <person name="Nash W.E."/>
            <person name="Warren W."/>
            <person name="Chinwalla A."/>
            <person name="Mardis E.R."/>
            <person name="Wilson R.K."/>
        </authorList>
    </citation>
    <scope>NUCLEOTIDE SEQUENCE [LARGE SCALE GENOMIC DNA]</scope>
    <source>
        <strain evidence="2">DSM 14600</strain>
    </source>
</reference>
<dbReference type="eggNOG" id="ENOG50313SJ">
    <property type="taxonomic scope" value="Bacteria"/>
</dbReference>
<dbReference type="EMBL" id="ACIP02000001">
    <property type="protein sequence ID" value="EEP29375.1"/>
    <property type="molecule type" value="Genomic_DNA"/>
</dbReference>
<evidence type="ECO:0000313" key="3">
    <source>
        <dbReference type="Proteomes" id="UP000003494"/>
    </source>
</evidence>
<dbReference type="HOGENOM" id="CLU_124342_0_0_9"/>
<keyword evidence="1" id="KW-1133">Transmembrane helix</keyword>
<name>C4G9S8_9FIRM</name>
<protein>
    <submittedName>
        <fullName evidence="2">Uncharacterized protein</fullName>
    </submittedName>
</protein>
<comment type="caution">
    <text evidence="2">The sequence shown here is derived from an EMBL/GenBank/DDBJ whole genome shotgun (WGS) entry which is preliminary data.</text>
</comment>
<keyword evidence="3" id="KW-1185">Reference proteome</keyword>
<dbReference type="Proteomes" id="UP000003494">
    <property type="component" value="Unassembled WGS sequence"/>
</dbReference>
<keyword evidence="1" id="KW-0472">Membrane</keyword>
<gene>
    <name evidence="2" type="ORF">GCWU000342_00733</name>
</gene>
<accession>C4G9S8</accession>
<keyword evidence="1" id="KW-0812">Transmembrane</keyword>
<evidence type="ECO:0000313" key="2">
    <source>
        <dbReference type="EMBL" id="EEP29375.1"/>
    </source>
</evidence>
<proteinExistence type="predicted"/>
<feature type="transmembrane region" description="Helical" evidence="1">
    <location>
        <begin position="6"/>
        <end position="29"/>
    </location>
</feature>